<sequence length="80" mass="8680">MDASIDGKNWTAIPQGETRRFEGVVTETMVTVRYSMNQGEVRGGVLAAPGTQIDVTKPPTTKTRLGTNPGAIIKIRRSSY</sequence>
<gene>
    <name evidence="1" type="ORF">AMAG_19052</name>
</gene>
<dbReference type="VEuPathDB" id="FungiDB:AMAG_19052"/>
<evidence type="ECO:0000313" key="1">
    <source>
        <dbReference type="EMBL" id="KNE63757.1"/>
    </source>
</evidence>
<keyword evidence="2" id="KW-1185">Reference proteome</keyword>
<protein>
    <submittedName>
        <fullName evidence="1">Uncharacterized protein</fullName>
    </submittedName>
</protein>
<dbReference type="AlphaFoldDB" id="A0A0L0SMP4"/>
<name>A0A0L0SMP4_ALLM3</name>
<reference evidence="2" key="2">
    <citation type="submission" date="2009-11" db="EMBL/GenBank/DDBJ databases">
        <title>The Genome Sequence of Allomyces macrogynus strain ATCC 38327.</title>
        <authorList>
            <consortium name="The Broad Institute Genome Sequencing Platform"/>
            <person name="Russ C."/>
            <person name="Cuomo C."/>
            <person name="Shea T."/>
            <person name="Young S.K."/>
            <person name="Zeng Q."/>
            <person name="Koehrsen M."/>
            <person name="Haas B."/>
            <person name="Borodovsky M."/>
            <person name="Guigo R."/>
            <person name="Alvarado L."/>
            <person name="Berlin A."/>
            <person name="Borenstein D."/>
            <person name="Chen Z."/>
            <person name="Engels R."/>
            <person name="Freedman E."/>
            <person name="Gellesch M."/>
            <person name="Goldberg J."/>
            <person name="Griggs A."/>
            <person name="Gujja S."/>
            <person name="Heiman D."/>
            <person name="Hepburn T."/>
            <person name="Howarth C."/>
            <person name="Jen D."/>
            <person name="Larson L."/>
            <person name="Lewis B."/>
            <person name="Mehta T."/>
            <person name="Park D."/>
            <person name="Pearson M."/>
            <person name="Roberts A."/>
            <person name="Saif S."/>
            <person name="Shenoy N."/>
            <person name="Sisk P."/>
            <person name="Stolte C."/>
            <person name="Sykes S."/>
            <person name="Walk T."/>
            <person name="White J."/>
            <person name="Yandava C."/>
            <person name="Burger G."/>
            <person name="Gray M.W."/>
            <person name="Holland P.W.H."/>
            <person name="King N."/>
            <person name="Lang F.B.F."/>
            <person name="Roger A.J."/>
            <person name="Ruiz-Trillo I."/>
            <person name="Lander E."/>
            <person name="Nusbaum C."/>
        </authorList>
    </citation>
    <scope>NUCLEOTIDE SEQUENCE [LARGE SCALE GENOMIC DNA]</scope>
    <source>
        <strain evidence="2">ATCC 38327</strain>
    </source>
</reference>
<organism evidence="1 2">
    <name type="scientific">Allomyces macrogynus (strain ATCC 38327)</name>
    <name type="common">Allomyces javanicus var. macrogynus</name>
    <dbReference type="NCBI Taxonomy" id="578462"/>
    <lineage>
        <taxon>Eukaryota</taxon>
        <taxon>Fungi</taxon>
        <taxon>Fungi incertae sedis</taxon>
        <taxon>Blastocladiomycota</taxon>
        <taxon>Blastocladiomycetes</taxon>
        <taxon>Blastocladiales</taxon>
        <taxon>Blastocladiaceae</taxon>
        <taxon>Allomyces</taxon>
    </lineage>
</organism>
<proteinExistence type="predicted"/>
<dbReference type="EMBL" id="GG745343">
    <property type="protein sequence ID" value="KNE63757.1"/>
    <property type="molecule type" value="Genomic_DNA"/>
</dbReference>
<reference evidence="1 2" key="1">
    <citation type="submission" date="2009-11" db="EMBL/GenBank/DDBJ databases">
        <title>Annotation of Allomyces macrogynus ATCC 38327.</title>
        <authorList>
            <consortium name="The Broad Institute Genome Sequencing Platform"/>
            <person name="Russ C."/>
            <person name="Cuomo C."/>
            <person name="Burger G."/>
            <person name="Gray M.W."/>
            <person name="Holland P.W.H."/>
            <person name="King N."/>
            <person name="Lang F.B.F."/>
            <person name="Roger A.J."/>
            <person name="Ruiz-Trillo I."/>
            <person name="Young S.K."/>
            <person name="Zeng Q."/>
            <person name="Gargeya S."/>
            <person name="Fitzgerald M."/>
            <person name="Haas B."/>
            <person name="Abouelleil A."/>
            <person name="Alvarado L."/>
            <person name="Arachchi H.M."/>
            <person name="Berlin A."/>
            <person name="Chapman S.B."/>
            <person name="Gearin G."/>
            <person name="Goldberg J."/>
            <person name="Griggs A."/>
            <person name="Gujja S."/>
            <person name="Hansen M."/>
            <person name="Heiman D."/>
            <person name="Howarth C."/>
            <person name="Larimer J."/>
            <person name="Lui A."/>
            <person name="MacDonald P.J.P."/>
            <person name="McCowen C."/>
            <person name="Montmayeur A."/>
            <person name="Murphy C."/>
            <person name="Neiman D."/>
            <person name="Pearson M."/>
            <person name="Priest M."/>
            <person name="Roberts A."/>
            <person name="Saif S."/>
            <person name="Shea T."/>
            <person name="Sisk P."/>
            <person name="Stolte C."/>
            <person name="Sykes S."/>
            <person name="Wortman J."/>
            <person name="Nusbaum C."/>
            <person name="Birren B."/>
        </authorList>
    </citation>
    <scope>NUCLEOTIDE SEQUENCE [LARGE SCALE GENOMIC DNA]</scope>
    <source>
        <strain evidence="1 2">ATCC 38327</strain>
    </source>
</reference>
<accession>A0A0L0SMP4</accession>
<dbReference type="Proteomes" id="UP000054350">
    <property type="component" value="Unassembled WGS sequence"/>
</dbReference>
<evidence type="ECO:0000313" key="2">
    <source>
        <dbReference type="Proteomes" id="UP000054350"/>
    </source>
</evidence>